<reference evidence="2" key="1">
    <citation type="submission" date="2021-03" db="EMBL/GenBank/DDBJ databases">
        <title>Draft genome sequence of rust myrtle Austropuccinia psidii MF-1, a brazilian biotype.</title>
        <authorList>
            <person name="Quecine M.C."/>
            <person name="Pachon D.M.R."/>
            <person name="Bonatelli M.L."/>
            <person name="Correr F.H."/>
            <person name="Franceschini L.M."/>
            <person name="Leite T.F."/>
            <person name="Margarido G.R.A."/>
            <person name="Almeida C.A."/>
            <person name="Ferrarezi J.A."/>
            <person name="Labate C.A."/>
        </authorList>
    </citation>
    <scope>NUCLEOTIDE SEQUENCE</scope>
    <source>
        <strain evidence="2">MF-1</strain>
    </source>
</reference>
<evidence type="ECO:0000313" key="2">
    <source>
        <dbReference type="EMBL" id="MBW0500198.1"/>
    </source>
</evidence>
<dbReference type="EMBL" id="AVOT02015691">
    <property type="protein sequence ID" value="MBW0500198.1"/>
    <property type="molecule type" value="Genomic_DNA"/>
</dbReference>
<proteinExistence type="predicted"/>
<evidence type="ECO:0000313" key="3">
    <source>
        <dbReference type="Proteomes" id="UP000765509"/>
    </source>
</evidence>
<keyword evidence="3" id="KW-1185">Reference proteome</keyword>
<name>A0A9Q3HCD8_9BASI</name>
<evidence type="ECO:0000256" key="1">
    <source>
        <dbReference type="SAM" id="MobiDB-lite"/>
    </source>
</evidence>
<dbReference type="AlphaFoldDB" id="A0A9Q3HCD8"/>
<organism evidence="2 3">
    <name type="scientific">Austropuccinia psidii MF-1</name>
    <dbReference type="NCBI Taxonomy" id="1389203"/>
    <lineage>
        <taxon>Eukaryota</taxon>
        <taxon>Fungi</taxon>
        <taxon>Dikarya</taxon>
        <taxon>Basidiomycota</taxon>
        <taxon>Pucciniomycotina</taxon>
        <taxon>Pucciniomycetes</taxon>
        <taxon>Pucciniales</taxon>
        <taxon>Sphaerophragmiaceae</taxon>
        <taxon>Austropuccinia</taxon>
    </lineage>
</organism>
<protein>
    <submittedName>
        <fullName evidence="2">Uncharacterized protein</fullName>
    </submittedName>
</protein>
<feature type="region of interest" description="Disordered" evidence="1">
    <location>
        <begin position="1"/>
        <end position="20"/>
    </location>
</feature>
<dbReference type="Proteomes" id="UP000765509">
    <property type="component" value="Unassembled WGS sequence"/>
</dbReference>
<comment type="caution">
    <text evidence="2">The sequence shown here is derived from an EMBL/GenBank/DDBJ whole genome shotgun (WGS) entry which is preliminary data.</text>
</comment>
<sequence length="136" mass="15204">MAVAWMSRRMGSDGAGKNKRLNVNPSLQARWLLESRHTHLDGFCSWSYGSQRTIRNQDKSKRHVKPVELKSSHDDLMSSHAWASSVRATSSNIMRHLQSHLFPISLSSDIKEPSILKTGSATSYPFGMGIAHSELV</sequence>
<accession>A0A9Q3HCD8</accession>
<gene>
    <name evidence="2" type="ORF">O181_039913</name>
</gene>